<organism evidence="4 5">
    <name type="scientific">Rhodopseudomonas palustris</name>
    <dbReference type="NCBI Taxonomy" id="1076"/>
    <lineage>
        <taxon>Bacteria</taxon>
        <taxon>Pseudomonadati</taxon>
        <taxon>Pseudomonadota</taxon>
        <taxon>Alphaproteobacteria</taxon>
        <taxon>Hyphomicrobiales</taxon>
        <taxon>Nitrobacteraceae</taxon>
        <taxon>Rhodopseudomonas</taxon>
    </lineage>
</organism>
<dbReference type="PANTHER" id="PTHR35936">
    <property type="entry name" value="MEMBRANE-BOUND LYTIC MUREIN TRANSGLYCOSYLASE F"/>
    <property type="match status" value="1"/>
</dbReference>
<dbReference type="Gene3D" id="3.40.190.10">
    <property type="entry name" value="Periplasmic binding protein-like II"/>
    <property type="match status" value="2"/>
</dbReference>
<dbReference type="PANTHER" id="PTHR35936:SF17">
    <property type="entry name" value="ARGININE-BINDING EXTRACELLULAR PROTEIN ARTP"/>
    <property type="match status" value="1"/>
</dbReference>
<keyword evidence="1 2" id="KW-0732">Signal</keyword>
<evidence type="ECO:0000256" key="1">
    <source>
        <dbReference type="ARBA" id="ARBA00022729"/>
    </source>
</evidence>
<feature type="domain" description="Solute-binding protein family 3/N-terminal" evidence="3">
    <location>
        <begin position="46"/>
        <end position="272"/>
    </location>
</feature>
<dbReference type="InterPro" id="IPR022448">
    <property type="entry name" value="Quinoprotein_dehydrogenase"/>
</dbReference>
<feature type="chain" id="PRO_5002319813" evidence="2">
    <location>
        <begin position="30"/>
        <end position="294"/>
    </location>
</feature>
<dbReference type="InterPro" id="IPR001638">
    <property type="entry name" value="Solute-binding_3/MltF_N"/>
</dbReference>
<dbReference type="SUPFAM" id="SSF53850">
    <property type="entry name" value="Periplasmic binding protein-like II"/>
    <property type="match status" value="1"/>
</dbReference>
<dbReference type="EMBL" id="JXXE01000068">
    <property type="protein sequence ID" value="KIZ47573.1"/>
    <property type="molecule type" value="Genomic_DNA"/>
</dbReference>
<proteinExistence type="predicted"/>
<accession>A0A0D7F388</accession>
<dbReference type="OrthoDB" id="176845at2"/>
<evidence type="ECO:0000313" key="4">
    <source>
        <dbReference type="EMBL" id="KIZ47573.1"/>
    </source>
</evidence>
<reference evidence="4 5" key="1">
    <citation type="submission" date="2014-11" db="EMBL/GenBank/DDBJ databases">
        <title>Genomics and ecophysiology of heterotrophic nitrogen fixing bacteria isolated from estuarine surface water.</title>
        <authorList>
            <person name="Bentzon-Tilia M."/>
            <person name="Severin I."/>
            <person name="Hansen L.H."/>
            <person name="Riemann L."/>
        </authorList>
    </citation>
    <scope>NUCLEOTIDE SEQUENCE [LARGE SCALE GENOMIC DNA]</scope>
    <source>
        <strain evidence="4 5">BAL398</strain>
    </source>
</reference>
<evidence type="ECO:0000256" key="2">
    <source>
        <dbReference type="SAM" id="SignalP"/>
    </source>
</evidence>
<dbReference type="RefSeq" id="WP_044405787.1">
    <property type="nucleotide sequence ID" value="NZ_JXXE01000068.1"/>
</dbReference>
<dbReference type="SMART" id="SM00062">
    <property type="entry name" value="PBPb"/>
    <property type="match status" value="1"/>
</dbReference>
<dbReference type="NCBIfam" id="TIGR03871">
    <property type="entry name" value="ABC_peri_MoxJ_2"/>
    <property type="match status" value="1"/>
</dbReference>
<dbReference type="Proteomes" id="UP000032515">
    <property type="component" value="Unassembled WGS sequence"/>
</dbReference>
<protein>
    <submittedName>
        <fullName evidence="4">Methanol oxidase</fullName>
    </submittedName>
</protein>
<comment type="caution">
    <text evidence="4">The sequence shown here is derived from an EMBL/GenBank/DDBJ whole genome shotgun (WGS) entry which is preliminary data.</text>
</comment>
<gene>
    <name evidence="4" type="ORF">OO17_03595</name>
</gene>
<dbReference type="AlphaFoldDB" id="A0A0D7F388"/>
<sequence length="294" mass="32127">MRSPTRNRWPLIVLLGLAGALSGPVACWAQSGDATDLSIELVDPKVLRVCADPHNLPFSNDKGEGIENKIAELFAEKMHKKLDYMYFPQATGFVRMTLGAHRCDVIMGFPQGDELVQGTNPYYRTAYAVVVKPGSGLEDITTLEDPRLKTKHIGIVAGTPPATNMAANGLMTNAKPYPLVIDTRKESSAVAMIKDLMAGEIDVAILWGPMAGYYAKQENPALHVTPLLKETAGPKLVYRIGMGVRPAEQNWKRQLNRLIEENQPAINKILLDFGVPLLDENDRPIAAAATTKSP</sequence>
<evidence type="ECO:0000313" key="5">
    <source>
        <dbReference type="Proteomes" id="UP000032515"/>
    </source>
</evidence>
<evidence type="ECO:0000259" key="3">
    <source>
        <dbReference type="SMART" id="SM00062"/>
    </source>
</evidence>
<dbReference type="PATRIC" id="fig|1076.23.peg.6267"/>
<name>A0A0D7F388_RHOPL</name>
<feature type="signal peptide" evidence="2">
    <location>
        <begin position="1"/>
        <end position="29"/>
    </location>
</feature>